<proteinExistence type="predicted"/>
<dbReference type="Proteomes" id="UP000583800">
    <property type="component" value="Unassembled WGS sequence"/>
</dbReference>
<dbReference type="EMBL" id="JACHJB010000002">
    <property type="protein sequence ID" value="MBB6348115.1"/>
    <property type="molecule type" value="Genomic_DNA"/>
</dbReference>
<comment type="caution">
    <text evidence="2">The sequence shown here is derived from an EMBL/GenBank/DDBJ whole genome shotgun (WGS) entry which is preliminary data.</text>
</comment>
<sequence>MSNSTTTSVRLLVPGLALIAAAELLVLATALAGADTKGFTWLVAALVAGFSLSGSV</sequence>
<keyword evidence="1" id="KW-0812">Transmembrane</keyword>
<organism evidence="2 3">
    <name type="scientific">Nonomuraea muscovyensis</name>
    <dbReference type="NCBI Taxonomy" id="1124761"/>
    <lineage>
        <taxon>Bacteria</taxon>
        <taxon>Bacillati</taxon>
        <taxon>Actinomycetota</taxon>
        <taxon>Actinomycetes</taxon>
        <taxon>Streptosporangiales</taxon>
        <taxon>Streptosporangiaceae</taxon>
        <taxon>Nonomuraea</taxon>
    </lineage>
</organism>
<keyword evidence="1" id="KW-0472">Membrane</keyword>
<feature type="transmembrane region" description="Helical" evidence="1">
    <location>
        <begin position="38"/>
        <end position="55"/>
    </location>
</feature>
<dbReference type="RefSeq" id="WP_185085937.1">
    <property type="nucleotide sequence ID" value="NZ_JACHJB010000002.1"/>
</dbReference>
<evidence type="ECO:0000313" key="3">
    <source>
        <dbReference type="Proteomes" id="UP000583800"/>
    </source>
</evidence>
<keyword evidence="3" id="KW-1185">Reference proteome</keyword>
<accession>A0A7X0C400</accession>
<gene>
    <name evidence="2" type="ORF">FHU36_004660</name>
</gene>
<evidence type="ECO:0000256" key="1">
    <source>
        <dbReference type="SAM" id="Phobius"/>
    </source>
</evidence>
<evidence type="ECO:0000313" key="2">
    <source>
        <dbReference type="EMBL" id="MBB6348115.1"/>
    </source>
</evidence>
<reference evidence="2 3" key="1">
    <citation type="submission" date="2020-08" db="EMBL/GenBank/DDBJ databases">
        <title>Sequencing the genomes of 1000 actinobacteria strains.</title>
        <authorList>
            <person name="Klenk H.-P."/>
        </authorList>
    </citation>
    <scope>NUCLEOTIDE SEQUENCE [LARGE SCALE GENOMIC DNA]</scope>
    <source>
        <strain evidence="2 3">DSM 45913</strain>
    </source>
</reference>
<protein>
    <submittedName>
        <fullName evidence="2">Dipeptide/tripeptide permease</fullName>
    </submittedName>
</protein>
<feature type="transmembrane region" description="Helical" evidence="1">
    <location>
        <begin position="12"/>
        <end position="32"/>
    </location>
</feature>
<keyword evidence="1" id="KW-1133">Transmembrane helix</keyword>
<name>A0A7X0C400_9ACTN</name>
<dbReference type="AlphaFoldDB" id="A0A7X0C400"/>